<evidence type="ECO:0000256" key="1">
    <source>
        <dbReference type="SAM" id="MobiDB-lite"/>
    </source>
</evidence>
<comment type="caution">
    <text evidence="2">The sequence shown here is derived from an EMBL/GenBank/DDBJ whole genome shotgun (WGS) entry which is preliminary data.</text>
</comment>
<dbReference type="Proteomes" id="UP001500363">
    <property type="component" value="Unassembled WGS sequence"/>
</dbReference>
<sequence length="348" mass="37658">MLGYIGLALLFLVLLNLLVRKLGGWKRLGRWIKRESSRTFHAFYDPVADRVRYRRRVRFLTGVLRSQNAWSEAEQAMLHAAAIDAAMAPYALALTKRRIGVLVAGPAAERLLPEPWEKDEHDPRLWWIERAELADYSPPSGYAPPQTPLLICLGTGSDGRSAILIDLLAGPSSLSVYGVQRTAQAVVQALAAQLDVRLPAGAVEVAAGIHDRHDGMRLVEAIRRIGAWFVVGAERLDQPVPSGVRLISLGVARGSSRLVEATEEHGLKLHGGAPWLEIDPLPLAKAVARSVRRMPPHDFETRGPARPATTADDLDDLDLPVGVAGVSVLHPAGAGTNDGPTGKATSWS</sequence>
<gene>
    <name evidence="2" type="ORF">GCM10009741_44890</name>
</gene>
<accession>A0ABN2BAG1</accession>
<evidence type="ECO:0000313" key="3">
    <source>
        <dbReference type="Proteomes" id="UP001500363"/>
    </source>
</evidence>
<reference evidence="2 3" key="1">
    <citation type="journal article" date="2019" name="Int. J. Syst. Evol. Microbiol.">
        <title>The Global Catalogue of Microorganisms (GCM) 10K type strain sequencing project: providing services to taxonomists for standard genome sequencing and annotation.</title>
        <authorList>
            <consortium name="The Broad Institute Genomics Platform"/>
            <consortium name="The Broad Institute Genome Sequencing Center for Infectious Disease"/>
            <person name="Wu L."/>
            <person name="Ma J."/>
        </authorList>
    </citation>
    <scope>NUCLEOTIDE SEQUENCE [LARGE SCALE GENOMIC DNA]</scope>
    <source>
        <strain evidence="2 3">JCM 14303</strain>
    </source>
</reference>
<keyword evidence="3" id="KW-1185">Reference proteome</keyword>
<feature type="region of interest" description="Disordered" evidence="1">
    <location>
        <begin position="329"/>
        <end position="348"/>
    </location>
</feature>
<feature type="region of interest" description="Disordered" evidence="1">
    <location>
        <begin position="294"/>
        <end position="316"/>
    </location>
</feature>
<proteinExistence type="predicted"/>
<protein>
    <recommendedName>
        <fullName evidence="4">Cell division protein FtsK</fullName>
    </recommendedName>
</protein>
<dbReference type="EMBL" id="BAAANC010000002">
    <property type="protein sequence ID" value="GAA1537230.1"/>
    <property type="molecule type" value="Genomic_DNA"/>
</dbReference>
<name>A0ABN2BAG1_9ACTN</name>
<organism evidence="2 3">
    <name type="scientific">Kribbella lupini</name>
    <dbReference type="NCBI Taxonomy" id="291602"/>
    <lineage>
        <taxon>Bacteria</taxon>
        <taxon>Bacillati</taxon>
        <taxon>Actinomycetota</taxon>
        <taxon>Actinomycetes</taxon>
        <taxon>Propionibacteriales</taxon>
        <taxon>Kribbellaceae</taxon>
        <taxon>Kribbella</taxon>
    </lineage>
</organism>
<evidence type="ECO:0008006" key="4">
    <source>
        <dbReference type="Google" id="ProtNLM"/>
    </source>
</evidence>
<evidence type="ECO:0000313" key="2">
    <source>
        <dbReference type="EMBL" id="GAA1537230.1"/>
    </source>
</evidence>